<dbReference type="Proteomes" id="UP000247150">
    <property type="component" value="Unassembled WGS sequence"/>
</dbReference>
<protein>
    <recommendedName>
        <fullName evidence="3">Helix-turn-helix protein</fullName>
    </recommendedName>
</protein>
<proteinExistence type="predicted"/>
<organism evidence="1 2">
    <name type="scientific">Cytobacillus oceanisediminis</name>
    <dbReference type="NCBI Taxonomy" id="665099"/>
    <lineage>
        <taxon>Bacteria</taxon>
        <taxon>Bacillati</taxon>
        <taxon>Bacillota</taxon>
        <taxon>Bacilli</taxon>
        <taxon>Bacillales</taxon>
        <taxon>Bacillaceae</taxon>
        <taxon>Cytobacillus</taxon>
    </lineage>
</organism>
<evidence type="ECO:0008006" key="3">
    <source>
        <dbReference type="Google" id="ProtNLM"/>
    </source>
</evidence>
<evidence type="ECO:0000313" key="2">
    <source>
        <dbReference type="Proteomes" id="UP000247150"/>
    </source>
</evidence>
<reference evidence="1 2" key="1">
    <citation type="submission" date="2018-05" db="EMBL/GenBank/DDBJ databases">
        <title>Freshwater and sediment microbial communities from various areas in North America, analyzing microbe dynamics in response to fracking.</title>
        <authorList>
            <person name="Lamendella R."/>
        </authorList>
    </citation>
    <scope>NUCLEOTIDE SEQUENCE [LARGE SCALE GENOMIC DNA]</scope>
    <source>
        <strain evidence="1 2">15_TX</strain>
    </source>
</reference>
<dbReference type="AlphaFoldDB" id="A0A2V2ZYY4"/>
<name>A0A2V2ZYY4_9BACI</name>
<dbReference type="RefSeq" id="WP_219993427.1">
    <property type="nucleotide sequence ID" value="NZ_QGTW01000005.1"/>
</dbReference>
<gene>
    <name evidence="1" type="ORF">DFO73_105139</name>
</gene>
<sequence>MNTIANGFKEKRKAKNLLLIEVSNGCGLYPSTILKIEMGTHSNTNDIQKLSSFYSN</sequence>
<comment type="caution">
    <text evidence="1">The sequence shown here is derived from an EMBL/GenBank/DDBJ whole genome shotgun (WGS) entry which is preliminary data.</text>
</comment>
<accession>A0A2V2ZYY4</accession>
<evidence type="ECO:0000313" key="1">
    <source>
        <dbReference type="EMBL" id="PWW28902.1"/>
    </source>
</evidence>
<dbReference type="EMBL" id="QGTW01000005">
    <property type="protein sequence ID" value="PWW28902.1"/>
    <property type="molecule type" value="Genomic_DNA"/>
</dbReference>